<evidence type="ECO:0000256" key="7">
    <source>
        <dbReference type="SAM" id="MobiDB-lite"/>
    </source>
</evidence>
<dbReference type="InterPro" id="IPR027417">
    <property type="entry name" value="P-loop_NTPase"/>
</dbReference>
<organism evidence="9 10">
    <name type="scientific">Streptomyces zhihengii</name>
    <dbReference type="NCBI Taxonomy" id="1818004"/>
    <lineage>
        <taxon>Bacteria</taxon>
        <taxon>Bacillati</taxon>
        <taxon>Actinomycetota</taxon>
        <taxon>Actinomycetes</taxon>
        <taxon>Kitasatosporales</taxon>
        <taxon>Streptomycetaceae</taxon>
        <taxon>Streptomyces</taxon>
    </lineage>
</organism>
<dbReference type="Gene3D" id="3.40.50.300">
    <property type="entry name" value="P-loop containing nucleotide triphosphate hydrolases"/>
    <property type="match status" value="1"/>
</dbReference>
<keyword evidence="10" id="KW-1185">Reference proteome</keyword>
<keyword evidence="3" id="KW-0805">Transcription regulation</keyword>
<dbReference type="PROSITE" id="PS51755">
    <property type="entry name" value="OMPR_PHOB"/>
    <property type="match status" value="1"/>
</dbReference>
<dbReference type="InterPro" id="IPR005158">
    <property type="entry name" value="BTAD"/>
</dbReference>
<proteinExistence type="inferred from homology"/>
<dbReference type="RefSeq" id="WP_205378331.1">
    <property type="nucleotide sequence ID" value="NZ_JAFEJA010000002.1"/>
</dbReference>
<dbReference type="InterPro" id="IPR001867">
    <property type="entry name" value="OmpR/PhoB-type_DNA-bd"/>
</dbReference>
<dbReference type="EMBL" id="JAFEJA010000002">
    <property type="protein sequence ID" value="MBM9624318.1"/>
    <property type="molecule type" value="Genomic_DNA"/>
</dbReference>
<dbReference type="PANTHER" id="PTHR35807">
    <property type="entry name" value="TRANSCRIPTIONAL REGULATOR REDD-RELATED"/>
    <property type="match status" value="1"/>
</dbReference>
<dbReference type="InterPro" id="IPR051677">
    <property type="entry name" value="AfsR-DnrI-RedD_regulator"/>
</dbReference>
<name>A0ABS2V4P4_9ACTN</name>
<evidence type="ECO:0000313" key="10">
    <source>
        <dbReference type="Proteomes" id="UP000664109"/>
    </source>
</evidence>
<gene>
    <name evidence="9" type="ORF">JE024_37780</name>
</gene>
<dbReference type="InterPro" id="IPR036388">
    <property type="entry name" value="WH-like_DNA-bd_sf"/>
</dbReference>
<dbReference type="PANTHER" id="PTHR35807:SF1">
    <property type="entry name" value="TRANSCRIPTIONAL REGULATOR REDD"/>
    <property type="match status" value="1"/>
</dbReference>
<comment type="caution">
    <text evidence="9">The sequence shown here is derived from an EMBL/GenBank/DDBJ whole genome shotgun (WGS) entry which is preliminary data.</text>
</comment>
<evidence type="ECO:0000256" key="5">
    <source>
        <dbReference type="ARBA" id="ARBA00023163"/>
    </source>
</evidence>
<dbReference type="InterPro" id="IPR019734">
    <property type="entry name" value="TPR_rpt"/>
</dbReference>
<feature type="region of interest" description="Disordered" evidence="7">
    <location>
        <begin position="239"/>
        <end position="277"/>
    </location>
</feature>
<dbReference type="SMART" id="SM01043">
    <property type="entry name" value="BTAD"/>
    <property type="match status" value="1"/>
</dbReference>
<dbReference type="SUPFAM" id="SSF46894">
    <property type="entry name" value="C-terminal effector domain of the bipartite response regulators"/>
    <property type="match status" value="1"/>
</dbReference>
<dbReference type="Pfam" id="PF03704">
    <property type="entry name" value="BTAD"/>
    <property type="match status" value="1"/>
</dbReference>
<comment type="similarity">
    <text evidence="1">Belongs to the AfsR/DnrI/RedD regulatory family.</text>
</comment>
<dbReference type="SUPFAM" id="SSF52540">
    <property type="entry name" value="P-loop containing nucleoside triphosphate hydrolases"/>
    <property type="match status" value="1"/>
</dbReference>
<evidence type="ECO:0000256" key="2">
    <source>
        <dbReference type="ARBA" id="ARBA00023012"/>
    </source>
</evidence>
<dbReference type="Pfam" id="PF00931">
    <property type="entry name" value="NB-ARC"/>
    <property type="match status" value="1"/>
</dbReference>
<dbReference type="InterPro" id="IPR002182">
    <property type="entry name" value="NB-ARC"/>
</dbReference>
<dbReference type="InterPro" id="IPR011990">
    <property type="entry name" value="TPR-like_helical_dom_sf"/>
</dbReference>
<evidence type="ECO:0000313" key="9">
    <source>
        <dbReference type="EMBL" id="MBM9624318.1"/>
    </source>
</evidence>
<evidence type="ECO:0000256" key="3">
    <source>
        <dbReference type="ARBA" id="ARBA00023015"/>
    </source>
</evidence>
<dbReference type="InterPro" id="IPR016032">
    <property type="entry name" value="Sig_transdc_resp-reg_C-effctor"/>
</dbReference>
<dbReference type="Gene3D" id="1.10.10.10">
    <property type="entry name" value="Winged helix-like DNA-binding domain superfamily/Winged helix DNA-binding domain"/>
    <property type="match status" value="1"/>
</dbReference>
<evidence type="ECO:0000256" key="6">
    <source>
        <dbReference type="PROSITE-ProRule" id="PRU01091"/>
    </source>
</evidence>
<evidence type="ECO:0000256" key="1">
    <source>
        <dbReference type="ARBA" id="ARBA00005820"/>
    </source>
</evidence>
<reference evidence="9 10" key="1">
    <citation type="journal article" date="2016" name="Arch. Microbiol.">
        <title>Streptomyces zhihengii sp. nov., isolated from rhizospheric soil of Psammosilene tunicoides.</title>
        <authorList>
            <person name="Huang M.J."/>
            <person name="Fei J.J."/>
            <person name="Salam N."/>
            <person name="Kim C.J."/>
            <person name="Hozzein W.N."/>
            <person name="Xiao M."/>
            <person name="Huang H.Q."/>
            <person name="Li W.J."/>
        </authorList>
    </citation>
    <scope>NUCLEOTIDE SEQUENCE [LARGE SCALE GENOMIC DNA]</scope>
    <source>
        <strain evidence="9 10">YIM T102</strain>
    </source>
</reference>
<dbReference type="SMART" id="SM00028">
    <property type="entry name" value="TPR"/>
    <property type="match status" value="5"/>
</dbReference>
<dbReference type="Proteomes" id="UP000664109">
    <property type="component" value="Unassembled WGS sequence"/>
</dbReference>
<protein>
    <submittedName>
        <fullName evidence="9">Winged helix-turn-helix domain-containing protein</fullName>
    </submittedName>
</protein>
<dbReference type="Pfam" id="PF00486">
    <property type="entry name" value="Trans_reg_C"/>
    <property type="match status" value="1"/>
</dbReference>
<feature type="DNA-binding region" description="OmpR/PhoB-type" evidence="6">
    <location>
        <begin position="1"/>
        <end position="94"/>
    </location>
</feature>
<keyword evidence="4 6" id="KW-0238">DNA-binding</keyword>
<feature type="domain" description="OmpR/PhoB-type" evidence="8">
    <location>
        <begin position="1"/>
        <end position="94"/>
    </location>
</feature>
<accession>A0ABS2V4P4</accession>
<evidence type="ECO:0000256" key="4">
    <source>
        <dbReference type="ARBA" id="ARBA00023125"/>
    </source>
</evidence>
<sequence length="1013" mass="108340">MLHVRLLGPIDAVGARGRIDLGGAKPRALLAALALEPGRVVSATRLVDVVWCDNPPASARALIQTYVSTLRRAFAEAGHDGVIVTRAPGYALRSEAVSVDADRFARLLSRAGEAATAEDFAEAAALLREARALWHGPALSGVADPPLAGEARRLDEMRLSAAEQLYAAELAGGRLDHVAELTALVDAHPVNERLRGQLMVTLHRLGRRADALACFRTGRDALVGELGIEPGPELRELHRSILQPPDGPPPGEPDRTAGAANRQPPAHLPPSLPDFTGREGELRLLAEGLASTAPVHVVAGPGGSGKSVLAVHAAHQVAARFPDGQLYRELRGMTGSPATTGEVLGGFLRALGVPERRLPESDQARVELYRTLVAGRRLLIVLDDAANEQQVRPLLPAGSGCAALVTARDRLGGLAGARLTELGALVPDESMELLTTIVGADRVRAEPDAAARILAACDHLPLALRIAGARLAMRSRMPLATLAERLDDERRRLDELCAGDLAVRSTISLSFGTLSEQARTALGRLGHLGLPDFSAWVVGWLLELSDSGAQRVLDSLVDAQLVEFTGVDTTGTDRYRLHDLIRLFAREYAEKTEPAHVLRNTVEAPLHGWLALLRAVAATRPPAALIWQPSATVTVAKPPAERTRRVLAGVADWMEGEEPGLAHTLERAAELGLDVLVCEVLSAHTAVELGDSRYRFGERITSLGVAAAQRVGEQGTKAAMHAELARLRYAQDRFAEARAHYGEALSGFRIEHDVRAQAAALAGLGAACREPGHLAEALHFLDQASILVRALDNQRGIGHVHRIRGSVRLEQGDYEGARDDIGTALSAYREAGSNRGIALALRTEGLYHRARGDYEAALGACAQAADLFAALGDRLMRSYAVRAHAKAQFRLGAHQEALPRLEWALGVATASGDRFGQAVALRSIGQLHLARGRLDQALSRLDSAMVLWEAMDVQVWRARTEYDLSLVHAARGDATAAQACRTHAMGVFQERGAREFAEISGSAEAGAERLKHS</sequence>
<keyword evidence="5" id="KW-0804">Transcription</keyword>
<evidence type="ECO:0000259" key="8">
    <source>
        <dbReference type="PROSITE" id="PS51755"/>
    </source>
</evidence>
<dbReference type="SMART" id="SM00862">
    <property type="entry name" value="Trans_reg_C"/>
    <property type="match status" value="1"/>
</dbReference>
<dbReference type="SUPFAM" id="SSF48452">
    <property type="entry name" value="TPR-like"/>
    <property type="match status" value="3"/>
</dbReference>
<dbReference type="Gene3D" id="1.25.40.10">
    <property type="entry name" value="Tetratricopeptide repeat domain"/>
    <property type="match status" value="3"/>
</dbReference>
<keyword evidence="2" id="KW-0902">Two-component regulatory system</keyword>
<dbReference type="PRINTS" id="PR00364">
    <property type="entry name" value="DISEASERSIST"/>
</dbReference>
<dbReference type="CDD" id="cd15831">
    <property type="entry name" value="BTAD"/>
    <property type="match status" value="1"/>
</dbReference>